<reference evidence="1 2" key="1">
    <citation type="submission" date="2019-08" db="EMBL/GenBank/DDBJ databases">
        <authorList>
            <person name="Seo Y.L."/>
        </authorList>
    </citation>
    <scope>NUCLEOTIDE SEQUENCE [LARGE SCALE GENOMIC DNA]</scope>
    <source>
        <strain evidence="1 2">MaA-C15</strain>
    </source>
</reference>
<dbReference type="OrthoDB" id="9814909at2"/>
<dbReference type="EMBL" id="VSZS01000065">
    <property type="protein sequence ID" value="TYR31016.1"/>
    <property type="molecule type" value="Genomic_DNA"/>
</dbReference>
<organism evidence="1 2">
    <name type="scientific">Neoaquamicrobium microcysteis</name>
    <dbReference type="NCBI Taxonomy" id="2682781"/>
    <lineage>
        <taxon>Bacteria</taxon>
        <taxon>Pseudomonadati</taxon>
        <taxon>Pseudomonadota</taxon>
        <taxon>Alphaproteobacteria</taxon>
        <taxon>Hyphomicrobiales</taxon>
        <taxon>Phyllobacteriaceae</taxon>
        <taxon>Neoaquamicrobium</taxon>
    </lineage>
</organism>
<evidence type="ECO:0000313" key="2">
    <source>
        <dbReference type="Proteomes" id="UP000323258"/>
    </source>
</evidence>
<dbReference type="Proteomes" id="UP000323258">
    <property type="component" value="Unassembled WGS sequence"/>
</dbReference>
<dbReference type="InterPro" id="IPR008949">
    <property type="entry name" value="Isoprenoid_synthase_dom_sf"/>
</dbReference>
<dbReference type="AlphaFoldDB" id="A0A5D4GQJ1"/>
<protein>
    <submittedName>
        <fullName evidence="1">Phytoene/squalene synthase family protein</fullName>
    </submittedName>
</protein>
<dbReference type="Pfam" id="PF00494">
    <property type="entry name" value="SQS_PSY"/>
    <property type="match status" value="1"/>
</dbReference>
<sequence>MADDTDAADLQTLRRANADRYLSILYAPAERREALAVLYRFDAEIVAIRDRIHEALPGEIRLQWWRDALAAGAEGAAGHPLAVALSQVIDRHGLPRNAFDRYLEARIFDLYDDPMPSRSDLEGYCGETVSAIIQLAALVLEAEAAPAFASAAGHAGCAQGVAGILRLLPLHRARGQCFVPADILAAAGSDREAFLAGQDDAANSRVIAAMVELGRDHVARFEAEATGVPTTMRAAFLPAALALAYIDRASVLGARTLQEPIDISAIRRHWTLLRRASGGWG</sequence>
<accession>A0A5D4GQJ1</accession>
<reference evidence="1 2" key="2">
    <citation type="submission" date="2019-09" db="EMBL/GenBank/DDBJ databases">
        <title>Mesorhizobium sp. MaA-C15 isolated from Microcystis aeruginosa.</title>
        <authorList>
            <person name="Jeong S.E."/>
            <person name="Jin H.M."/>
            <person name="Jeon C.O."/>
        </authorList>
    </citation>
    <scope>NUCLEOTIDE SEQUENCE [LARGE SCALE GENOMIC DNA]</scope>
    <source>
        <strain evidence="1 2">MaA-C15</strain>
    </source>
</reference>
<name>A0A5D4GQJ1_9HYPH</name>
<dbReference type="Gene3D" id="1.10.600.10">
    <property type="entry name" value="Farnesyl Diphosphate Synthase"/>
    <property type="match status" value="1"/>
</dbReference>
<comment type="caution">
    <text evidence="1">The sequence shown here is derived from an EMBL/GenBank/DDBJ whole genome shotgun (WGS) entry which is preliminary data.</text>
</comment>
<dbReference type="InterPro" id="IPR002060">
    <property type="entry name" value="Squ/phyt_synthse"/>
</dbReference>
<evidence type="ECO:0000313" key="1">
    <source>
        <dbReference type="EMBL" id="TYR31016.1"/>
    </source>
</evidence>
<dbReference type="SUPFAM" id="SSF48576">
    <property type="entry name" value="Terpenoid synthases"/>
    <property type="match status" value="1"/>
</dbReference>
<dbReference type="RefSeq" id="WP_148915817.1">
    <property type="nucleotide sequence ID" value="NZ_VSZS01000065.1"/>
</dbReference>
<keyword evidence="2" id="KW-1185">Reference proteome</keyword>
<proteinExistence type="predicted"/>
<gene>
    <name evidence="1" type="ORF">FY036_16405</name>
</gene>